<dbReference type="InterPro" id="IPR008928">
    <property type="entry name" value="6-hairpin_glycosidase_sf"/>
</dbReference>
<dbReference type="EMBL" id="JAHQCX010000001">
    <property type="protein sequence ID" value="MBU9724821.1"/>
    <property type="molecule type" value="Genomic_DNA"/>
</dbReference>
<reference evidence="1 2" key="1">
    <citation type="submission" date="2021-06" db="EMBL/GenBank/DDBJ databases">
        <title>Description of novel taxa of the family Lachnospiraceae.</title>
        <authorList>
            <person name="Chaplin A.V."/>
            <person name="Sokolova S.R."/>
            <person name="Pikina A.P."/>
            <person name="Korzhanova M."/>
            <person name="Belova V."/>
            <person name="Korostin D."/>
            <person name="Efimov B.A."/>
        </authorList>
    </citation>
    <scope>NUCLEOTIDE SEQUENCE [LARGE SCALE GENOMIC DNA]</scope>
    <source>
        <strain evidence="1 2">ASD4241</strain>
    </source>
</reference>
<proteinExistence type="predicted"/>
<comment type="caution">
    <text evidence="1">The sequence shown here is derived from an EMBL/GenBank/DDBJ whole genome shotgun (WGS) entry which is preliminary data.</text>
</comment>
<organism evidence="1 2">
    <name type="scientific">Diplocloster modestus</name>
    <dbReference type="NCBI Taxonomy" id="2850322"/>
    <lineage>
        <taxon>Bacteria</taxon>
        <taxon>Bacillati</taxon>
        <taxon>Bacillota</taxon>
        <taxon>Clostridia</taxon>
        <taxon>Lachnospirales</taxon>
        <taxon>Lachnospiraceae</taxon>
        <taxon>Diplocloster</taxon>
    </lineage>
</organism>
<gene>
    <name evidence="1" type="ORF">KTH90_02215</name>
</gene>
<evidence type="ECO:0000313" key="1">
    <source>
        <dbReference type="EMBL" id="MBU9724821.1"/>
    </source>
</evidence>
<evidence type="ECO:0000313" key="2">
    <source>
        <dbReference type="Proteomes" id="UP001314681"/>
    </source>
</evidence>
<keyword evidence="2" id="KW-1185">Reference proteome</keyword>
<accession>A0ABS6K2S4</accession>
<protein>
    <submittedName>
        <fullName evidence="1">Uncharacterized protein</fullName>
    </submittedName>
</protein>
<name>A0ABS6K2S4_9FIRM</name>
<dbReference type="RefSeq" id="WP_158352668.1">
    <property type="nucleotide sequence ID" value="NZ_JAHQCX010000001.1"/>
</dbReference>
<sequence length="559" mass="63566">METRKYTRIRLEGTDLLNRLGVIYSQIVNDLLMKVDDGNGNYPRGFLHTSTTPLSTPNYYDQMWSRDVGRGIQELVECGLIDDARSVAECVLGYDKSFGNHFGRVVNQDFGCYEVDGNVSLLMGVYRVWKYSGKNRGMGIRYLERCAEVFGWFEELAEESPYGGLLKSKSELSGNPDTDYFIFALFGTYGAMIAALAFREMADDCDDQERSLWLTGLADRFKESLLQWLLSRGSKGDQKTKTPTGVWLNGIDERTGLAAETGDFGPEFDISKWTRQLPFILDYDWADGLWDEIRLAEVNRSSYEYIKREMCKGYFFRKYGFVSNTCFVGMGGRHDDTMAGYGQNYFTQAALLQGDVNVYTKCLDGIARLAYDGDIVEPLTLDLNPWVMHECFTYENYETGFDHTFGKNGVPEKCIMHNPGDEGNLVQSAETVKTMSLVAGIFVKGNVLHVEPRLPWECTRARVKDYPVVKNDGSVHRISYVFCLDRWKNSYRLQVSGAADFEAVVFRIGPLPNVLCNERELSGEWRIDRKYSACFASKRVKHSGNDRLEVTLVNEIKIV</sequence>
<dbReference type="SUPFAM" id="SSF48208">
    <property type="entry name" value="Six-hairpin glycosidases"/>
    <property type="match status" value="1"/>
</dbReference>
<dbReference type="Proteomes" id="UP001314681">
    <property type="component" value="Unassembled WGS sequence"/>
</dbReference>